<protein>
    <submittedName>
        <fullName evidence="1">Uncharacterized protein</fullName>
    </submittedName>
</protein>
<dbReference type="Proteomes" id="UP000295493">
    <property type="component" value="Unassembled WGS sequence"/>
</dbReference>
<evidence type="ECO:0000313" key="1">
    <source>
        <dbReference type="EMBL" id="TDN85560.1"/>
    </source>
</evidence>
<organism evidence="1 2">
    <name type="scientific">Stakelama pacifica</name>
    <dbReference type="NCBI Taxonomy" id="517720"/>
    <lineage>
        <taxon>Bacteria</taxon>
        <taxon>Pseudomonadati</taxon>
        <taxon>Pseudomonadota</taxon>
        <taxon>Alphaproteobacteria</taxon>
        <taxon>Sphingomonadales</taxon>
        <taxon>Sphingomonadaceae</taxon>
        <taxon>Stakelama</taxon>
    </lineage>
</organism>
<name>A0A4R6FW86_9SPHN</name>
<comment type="caution">
    <text evidence="1">The sequence shown here is derived from an EMBL/GenBank/DDBJ whole genome shotgun (WGS) entry which is preliminary data.</text>
</comment>
<dbReference type="AlphaFoldDB" id="A0A4R6FW86"/>
<accession>A0A4R6FW86</accession>
<keyword evidence="2" id="KW-1185">Reference proteome</keyword>
<proteinExistence type="predicted"/>
<sequence length="34" mass="3930">MTHRSLVKPARHLSEAEARWVSIYALWYNGALAM</sequence>
<evidence type="ECO:0000313" key="2">
    <source>
        <dbReference type="Proteomes" id="UP000295493"/>
    </source>
</evidence>
<reference evidence="1 2" key="1">
    <citation type="submission" date="2019-03" db="EMBL/GenBank/DDBJ databases">
        <title>Genomic Encyclopedia of Type Strains, Phase IV (KMG-IV): sequencing the most valuable type-strain genomes for metagenomic binning, comparative biology and taxonomic classification.</title>
        <authorList>
            <person name="Goeker M."/>
        </authorList>
    </citation>
    <scope>NUCLEOTIDE SEQUENCE [LARGE SCALE GENOMIC DNA]</scope>
    <source>
        <strain evidence="1 2">DSM 25059</strain>
    </source>
</reference>
<gene>
    <name evidence="1" type="ORF">EV664_102267</name>
</gene>
<dbReference type="EMBL" id="SNWD01000002">
    <property type="protein sequence ID" value="TDN85560.1"/>
    <property type="molecule type" value="Genomic_DNA"/>
</dbReference>